<dbReference type="PANTHER" id="PTHR24253:SF153">
    <property type="entry name" value="SERINE PROTEASE HEPSIN"/>
    <property type="match status" value="1"/>
</dbReference>
<dbReference type="GO" id="GO:0006508">
    <property type="term" value="P:proteolysis"/>
    <property type="evidence" value="ECO:0007669"/>
    <property type="project" value="InterPro"/>
</dbReference>
<gene>
    <name evidence="3" type="ORF">g.37749</name>
</gene>
<dbReference type="InterPro" id="IPR001254">
    <property type="entry name" value="Trypsin_dom"/>
</dbReference>
<protein>
    <recommendedName>
        <fullName evidence="2">Peptidase S1 domain-containing protein</fullName>
    </recommendedName>
</protein>
<keyword evidence="1" id="KW-1015">Disulfide bond</keyword>
<accession>A0A1B6MA31</accession>
<dbReference type="EMBL" id="GEBQ01007191">
    <property type="protein sequence ID" value="JAT32786.1"/>
    <property type="molecule type" value="Transcribed_RNA"/>
</dbReference>
<evidence type="ECO:0000256" key="1">
    <source>
        <dbReference type="ARBA" id="ARBA00023157"/>
    </source>
</evidence>
<evidence type="ECO:0000313" key="3">
    <source>
        <dbReference type="EMBL" id="JAT32786.1"/>
    </source>
</evidence>
<dbReference type="InterPro" id="IPR043504">
    <property type="entry name" value="Peptidase_S1_PA_chymotrypsin"/>
</dbReference>
<dbReference type="GO" id="GO:0004252">
    <property type="term" value="F:serine-type endopeptidase activity"/>
    <property type="evidence" value="ECO:0007669"/>
    <property type="project" value="InterPro"/>
</dbReference>
<feature type="non-terminal residue" evidence="3">
    <location>
        <position position="164"/>
    </location>
</feature>
<proteinExistence type="predicted"/>
<sequence length="164" mass="18354">MFAVDIALLDLDVEVRLSNTIRPACLDLSDHFHLRDQTIGYVAGWGNTERGTPSEDLQWARQSYLNYEYCLTNIGTRRTNLRFFTSDKFCIVGVQGSKSAKGDSGGGFTVVQNGGHYVFGIVSIAVPFNSEVVLFTDLTNDVHRLWLRDQCFRLSGNHSSVSRL</sequence>
<dbReference type="Pfam" id="PF00089">
    <property type="entry name" value="Trypsin"/>
    <property type="match status" value="1"/>
</dbReference>
<name>A0A1B6MA31_9HEMI</name>
<evidence type="ECO:0000259" key="2">
    <source>
        <dbReference type="PROSITE" id="PS50240"/>
    </source>
</evidence>
<dbReference type="InterPro" id="IPR009003">
    <property type="entry name" value="Peptidase_S1_PA"/>
</dbReference>
<feature type="domain" description="Peptidase S1" evidence="2">
    <location>
        <begin position="1"/>
        <end position="152"/>
    </location>
</feature>
<organism evidence="3">
    <name type="scientific">Graphocephala atropunctata</name>
    <dbReference type="NCBI Taxonomy" id="36148"/>
    <lineage>
        <taxon>Eukaryota</taxon>
        <taxon>Metazoa</taxon>
        <taxon>Ecdysozoa</taxon>
        <taxon>Arthropoda</taxon>
        <taxon>Hexapoda</taxon>
        <taxon>Insecta</taxon>
        <taxon>Pterygota</taxon>
        <taxon>Neoptera</taxon>
        <taxon>Paraneoptera</taxon>
        <taxon>Hemiptera</taxon>
        <taxon>Auchenorrhyncha</taxon>
        <taxon>Membracoidea</taxon>
        <taxon>Cicadellidae</taxon>
        <taxon>Cicadellinae</taxon>
        <taxon>Cicadellini</taxon>
        <taxon>Graphocephala</taxon>
    </lineage>
</organism>
<dbReference type="SUPFAM" id="SSF50494">
    <property type="entry name" value="Trypsin-like serine proteases"/>
    <property type="match status" value="1"/>
</dbReference>
<reference evidence="3" key="1">
    <citation type="submission" date="2015-11" db="EMBL/GenBank/DDBJ databases">
        <title>De novo transcriptome assembly of four potential Pierce s Disease insect vectors from Arizona vineyards.</title>
        <authorList>
            <person name="Tassone E.E."/>
        </authorList>
    </citation>
    <scope>NUCLEOTIDE SEQUENCE</scope>
</reference>
<dbReference type="PROSITE" id="PS50240">
    <property type="entry name" value="TRYPSIN_DOM"/>
    <property type="match status" value="1"/>
</dbReference>
<dbReference type="AlphaFoldDB" id="A0A1B6MA31"/>
<dbReference type="PANTHER" id="PTHR24253">
    <property type="entry name" value="TRANSMEMBRANE PROTEASE SERINE"/>
    <property type="match status" value="1"/>
</dbReference>
<dbReference type="Gene3D" id="2.40.10.10">
    <property type="entry name" value="Trypsin-like serine proteases"/>
    <property type="match status" value="1"/>
</dbReference>